<feature type="coiled-coil region" evidence="1">
    <location>
        <begin position="22"/>
        <end position="53"/>
    </location>
</feature>
<dbReference type="SMART" id="SM00751">
    <property type="entry name" value="BSD"/>
    <property type="match status" value="1"/>
</dbReference>
<keyword evidence="1" id="KW-0175">Coiled coil</keyword>
<sequence>MSMMSWLKAQTAQLTEGLKDFADQLQEDVPEVRREAEESARAFREKLEAQQLAQQMASLSHAGAERLSEQVGRVGGGVKKISHAVGTDPAGVLSRGVETLKKAADNTDSLLAELLGSSSTPAAPAAAGRGVQAANSAATRLEERVRAMQSDETVFTAPPADAEAFSRWCSTFELLEHTAEIEALLKGKPALRATHAALVPSRVTYKEFWQRYFFGVHSLQLQEQRRAALLKRAAAPPSQKSLSSWDADFEDFGTPADRPTPKEGQASAKAAAHFLSRGPHAAASATPSYNHTKFAKLLPTASFRSNSL</sequence>
<dbReference type="Proteomes" id="UP001515480">
    <property type="component" value="Unassembled WGS sequence"/>
</dbReference>
<dbReference type="InterPro" id="IPR005607">
    <property type="entry name" value="BSD_dom"/>
</dbReference>
<reference evidence="4 5" key="1">
    <citation type="journal article" date="2024" name="Science">
        <title>Giant polyketide synthase enzymes in the biosynthesis of giant marine polyether toxins.</title>
        <authorList>
            <person name="Fallon T.R."/>
            <person name="Shende V.V."/>
            <person name="Wierzbicki I.H."/>
            <person name="Pendleton A.L."/>
            <person name="Watervoot N.F."/>
            <person name="Auber R.P."/>
            <person name="Gonzalez D.J."/>
            <person name="Wisecaver J.H."/>
            <person name="Moore B.S."/>
        </authorList>
    </citation>
    <scope>NUCLEOTIDE SEQUENCE [LARGE SCALE GENOMIC DNA]</scope>
    <source>
        <strain evidence="4 5">12B1</strain>
    </source>
</reference>
<feature type="region of interest" description="Disordered" evidence="2">
    <location>
        <begin position="252"/>
        <end position="271"/>
    </location>
</feature>
<dbReference type="Gene3D" id="1.10.3970.10">
    <property type="entry name" value="BSD domain"/>
    <property type="match status" value="1"/>
</dbReference>
<evidence type="ECO:0000256" key="2">
    <source>
        <dbReference type="SAM" id="MobiDB-lite"/>
    </source>
</evidence>
<dbReference type="EMBL" id="JBGBPQ010000028">
    <property type="protein sequence ID" value="KAL1496760.1"/>
    <property type="molecule type" value="Genomic_DNA"/>
</dbReference>
<evidence type="ECO:0000313" key="4">
    <source>
        <dbReference type="EMBL" id="KAL1496760.1"/>
    </source>
</evidence>
<name>A0AB34IGS9_PRYPA</name>
<keyword evidence="5" id="KW-1185">Reference proteome</keyword>
<proteinExistence type="predicted"/>
<dbReference type="InterPro" id="IPR035925">
    <property type="entry name" value="BSD_dom_sf"/>
</dbReference>
<accession>A0AB34IGS9</accession>
<evidence type="ECO:0000256" key="1">
    <source>
        <dbReference type="SAM" id="Coils"/>
    </source>
</evidence>
<gene>
    <name evidence="4" type="ORF">AB1Y20_014350</name>
</gene>
<dbReference type="GO" id="GO:0005737">
    <property type="term" value="C:cytoplasm"/>
    <property type="evidence" value="ECO:0007669"/>
    <property type="project" value="TreeGrafter"/>
</dbReference>
<dbReference type="PANTHER" id="PTHR16019">
    <property type="entry name" value="SYNAPSE-ASSOCIATED PROTEIN"/>
    <property type="match status" value="1"/>
</dbReference>
<dbReference type="Pfam" id="PF03909">
    <property type="entry name" value="BSD"/>
    <property type="match status" value="1"/>
</dbReference>
<evidence type="ECO:0000313" key="5">
    <source>
        <dbReference type="Proteomes" id="UP001515480"/>
    </source>
</evidence>
<dbReference type="SUPFAM" id="SSF140383">
    <property type="entry name" value="BSD domain-like"/>
    <property type="match status" value="1"/>
</dbReference>
<organism evidence="4 5">
    <name type="scientific">Prymnesium parvum</name>
    <name type="common">Toxic golden alga</name>
    <dbReference type="NCBI Taxonomy" id="97485"/>
    <lineage>
        <taxon>Eukaryota</taxon>
        <taxon>Haptista</taxon>
        <taxon>Haptophyta</taxon>
        <taxon>Prymnesiophyceae</taxon>
        <taxon>Prymnesiales</taxon>
        <taxon>Prymnesiaceae</taxon>
        <taxon>Prymnesium</taxon>
    </lineage>
</organism>
<evidence type="ECO:0000259" key="3">
    <source>
        <dbReference type="PROSITE" id="PS50858"/>
    </source>
</evidence>
<protein>
    <recommendedName>
        <fullName evidence="3">BSD domain-containing protein</fullName>
    </recommendedName>
</protein>
<dbReference type="AlphaFoldDB" id="A0AB34IGS9"/>
<dbReference type="InterPro" id="IPR051494">
    <property type="entry name" value="BSD_domain-containing"/>
</dbReference>
<dbReference type="PROSITE" id="PS50858">
    <property type="entry name" value="BSD"/>
    <property type="match status" value="1"/>
</dbReference>
<comment type="caution">
    <text evidence="4">The sequence shown here is derived from an EMBL/GenBank/DDBJ whole genome shotgun (WGS) entry which is preliminary data.</text>
</comment>
<dbReference type="PANTHER" id="PTHR16019:SF5">
    <property type="entry name" value="BSD DOMAIN-CONTAINING PROTEIN 1"/>
    <property type="match status" value="1"/>
</dbReference>
<feature type="domain" description="BSD" evidence="3">
    <location>
        <begin position="168"/>
        <end position="220"/>
    </location>
</feature>